<dbReference type="RefSeq" id="WP_344808529.1">
    <property type="nucleotide sequence ID" value="NZ_BAABBO010000017.1"/>
</dbReference>
<keyword evidence="1" id="KW-0472">Membrane</keyword>
<sequence length="219" mass="24174">MKWLQESAVILAMVVAFLFSASTAYYDGFLSVFDLDAAVLERSFHLVIYRGWVIAFMPLIIVLACVIAAGLGFAFIIRPTSAWLAERYGATITTWLRARSGLRKYAGSLEETDFTWLEHVLLAVLLLLALLMALVYFEGQGKARAEELRVELLSDPTNGLRITVEGQILQLITCGSRMCAGLARSTSAPAQPHIVYFDVANRFDQTLRSAPASTTMNDS</sequence>
<keyword evidence="1" id="KW-0812">Transmembrane</keyword>
<organism evidence="2 3">
    <name type="scientific">Allohahella marinimesophila</name>
    <dbReference type="NCBI Taxonomy" id="1054972"/>
    <lineage>
        <taxon>Bacteria</taxon>
        <taxon>Pseudomonadati</taxon>
        <taxon>Pseudomonadota</taxon>
        <taxon>Gammaproteobacteria</taxon>
        <taxon>Oceanospirillales</taxon>
        <taxon>Hahellaceae</taxon>
        <taxon>Allohahella</taxon>
    </lineage>
</organism>
<evidence type="ECO:0000313" key="2">
    <source>
        <dbReference type="EMBL" id="GAA3973685.1"/>
    </source>
</evidence>
<dbReference type="EMBL" id="BAABBO010000017">
    <property type="protein sequence ID" value="GAA3973685.1"/>
    <property type="molecule type" value="Genomic_DNA"/>
</dbReference>
<gene>
    <name evidence="2" type="ORF">GCM10022278_33500</name>
</gene>
<keyword evidence="1" id="KW-1133">Transmembrane helix</keyword>
<keyword evidence="3" id="KW-1185">Reference proteome</keyword>
<accession>A0ABP7PYU3</accession>
<evidence type="ECO:0000256" key="1">
    <source>
        <dbReference type="SAM" id="Phobius"/>
    </source>
</evidence>
<protein>
    <submittedName>
        <fullName evidence="2">Uncharacterized protein</fullName>
    </submittedName>
</protein>
<evidence type="ECO:0000313" key="3">
    <source>
        <dbReference type="Proteomes" id="UP001501337"/>
    </source>
</evidence>
<feature type="transmembrane region" description="Helical" evidence="1">
    <location>
        <begin position="120"/>
        <end position="137"/>
    </location>
</feature>
<comment type="caution">
    <text evidence="2">The sequence shown here is derived from an EMBL/GenBank/DDBJ whole genome shotgun (WGS) entry which is preliminary data.</text>
</comment>
<reference evidence="3" key="1">
    <citation type="journal article" date="2019" name="Int. J. Syst. Evol. Microbiol.">
        <title>The Global Catalogue of Microorganisms (GCM) 10K type strain sequencing project: providing services to taxonomists for standard genome sequencing and annotation.</title>
        <authorList>
            <consortium name="The Broad Institute Genomics Platform"/>
            <consortium name="The Broad Institute Genome Sequencing Center for Infectious Disease"/>
            <person name="Wu L."/>
            <person name="Ma J."/>
        </authorList>
    </citation>
    <scope>NUCLEOTIDE SEQUENCE [LARGE SCALE GENOMIC DNA]</scope>
    <source>
        <strain evidence="3">JCM 17555</strain>
    </source>
</reference>
<dbReference type="Proteomes" id="UP001501337">
    <property type="component" value="Unassembled WGS sequence"/>
</dbReference>
<proteinExistence type="predicted"/>
<feature type="transmembrane region" description="Helical" evidence="1">
    <location>
        <begin position="48"/>
        <end position="77"/>
    </location>
</feature>
<name>A0ABP7PYU3_9GAMM</name>